<gene>
    <name evidence="10" type="ORF">F5878DRAFT_658415</name>
</gene>
<comment type="similarity">
    <text evidence="1 7">Belongs to the peptidase A1 family.</text>
</comment>
<dbReference type="InterPro" id="IPR033121">
    <property type="entry name" value="PEPTIDASE_A1"/>
</dbReference>
<keyword evidence="2 7" id="KW-0645">Protease</keyword>
<dbReference type="PRINTS" id="PR00792">
    <property type="entry name" value="PEPSIN"/>
</dbReference>
<proteinExistence type="inferred from homology"/>
<dbReference type="Proteomes" id="UP001163846">
    <property type="component" value="Unassembled WGS sequence"/>
</dbReference>
<evidence type="ECO:0000313" key="10">
    <source>
        <dbReference type="EMBL" id="KAJ3841529.1"/>
    </source>
</evidence>
<dbReference type="PROSITE" id="PS00141">
    <property type="entry name" value="ASP_PROTEASE"/>
    <property type="match status" value="1"/>
</dbReference>
<feature type="active site" evidence="5">
    <location>
        <position position="303"/>
    </location>
</feature>
<reference evidence="10" key="1">
    <citation type="submission" date="2022-08" db="EMBL/GenBank/DDBJ databases">
        <authorList>
            <consortium name="DOE Joint Genome Institute"/>
            <person name="Min B."/>
            <person name="Riley R."/>
            <person name="Sierra-Patev S."/>
            <person name="Naranjo-Ortiz M."/>
            <person name="Looney B."/>
            <person name="Konkel Z."/>
            <person name="Slot J.C."/>
            <person name="Sakamoto Y."/>
            <person name="Steenwyk J.L."/>
            <person name="Rokas A."/>
            <person name="Carro J."/>
            <person name="Camarero S."/>
            <person name="Ferreira P."/>
            <person name="Molpeceres G."/>
            <person name="Ruiz-Duenas F.J."/>
            <person name="Serrano A."/>
            <person name="Henrissat B."/>
            <person name="Drula E."/>
            <person name="Hughes K.W."/>
            <person name="Mata J.L."/>
            <person name="Ishikawa N.K."/>
            <person name="Vargas-Isla R."/>
            <person name="Ushijima S."/>
            <person name="Smith C.A."/>
            <person name="Ahrendt S."/>
            <person name="Andreopoulos W."/>
            <person name="He G."/>
            <person name="Labutti K."/>
            <person name="Lipzen A."/>
            <person name="Ng V."/>
            <person name="Sandor L."/>
            <person name="Barry K."/>
            <person name="Martinez A.T."/>
            <person name="Xiao Y."/>
            <person name="Gibbons J.G."/>
            <person name="Terashima K."/>
            <person name="Hibbett D.S."/>
            <person name="Grigoriev I.V."/>
        </authorList>
    </citation>
    <scope>NUCLEOTIDE SEQUENCE</scope>
    <source>
        <strain evidence="10">TFB9207</strain>
    </source>
</reference>
<evidence type="ECO:0000256" key="2">
    <source>
        <dbReference type="ARBA" id="ARBA00022670"/>
    </source>
</evidence>
<evidence type="ECO:0000256" key="3">
    <source>
        <dbReference type="ARBA" id="ARBA00022750"/>
    </source>
</evidence>
<evidence type="ECO:0000256" key="5">
    <source>
        <dbReference type="PIRSR" id="PIRSR601461-1"/>
    </source>
</evidence>
<dbReference type="InterPro" id="IPR021109">
    <property type="entry name" value="Peptidase_aspartic_dom_sf"/>
</dbReference>
<dbReference type="InterPro" id="IPR034164">
    <property type="entry name" value="Pepsin-like_dom"/>
</dbReference>
<dbReference type="InterPro" id="IPR001969">
    <property type="entry name" value="Aspartic_peptidase_AS"/>
</dbReference>
<dbReference type="Gene3D" id="2.40.70.10">
    <property type="entry name" value="Acid Proteases"/>
    <property type="match status" value="2"/>
</dbReference>
<dbReference type="EMBL" id="MU806036">
    <property type="protein sequence ID" value="KAJ3841529.1"/>
    <property type="molecule type" value="Genomic_DNA"/>
</dbReference>
<evidence type="ECO:0000256" key="8">
    <source>
        <dbReference type="SAM" id="MobiDB-lite"/>
    </source>
</evidence>
<sequence>MAADRRLLKFPTVVGTPASVPPVAKIPLTKRASSKLTNDQGVVSASALQNELARAKSKLARGFSAFQKNTGRAHPSDTQDLAKLASSRKRATGADPLTDDEDGALWQGGISVGTPAVDFTVDFDTGSSDLFLPGQNCGTTCEGHTIFNTAASSTAVNQNQQASLAFGDGSTVNADIFEDTVTVAGLTATSQTVGAATQYSPGFEIDEFPPDGLMGMAFPEISVFQANPVFQTLIAQGAVTASQFGVKLATSGSELFLGGVDTALFEGDFTNNPVTEVGFWQIDLQSVNVNGEAAVSDLSAIIDTGTTLIVGDPDNVAAFYAAIPGSADASNTVGAGFFTVPCDAIPAVSMTFGGTAFTLSPDTFNLGLVSAGSNDCVGGITASDLGNFWVTGDVFLQNVYTSFDVGNTQVGFANLA</sequence>
<feature type="active site" evidence="5">
    <location>
        <position position="124"/>
    </location>
</feature>
<keyword evidence="6" id="KW-1015">Disulfide bond</keyword>
<dbReference type="PANTHER" id="PTHR47966">
    <property type="entry name" value="BETA-SITE APP-CLEAVING ENZYME, ISOFORM A-RELATED"/>
    <property type="match status" value="1"/>
</dbReference>
<evidence type="ECO:0000256" key="4">
    <source>
        <dbReference type="ARBA" id="ARBA00022801"/>
    </source>
</evidence>
<dbReference type="GO" id="GO:0004190">
    <property type="term" value="F:aspartic-type endopeptidase activity"/>
    <property type="evidence" value="ECO:0007669"/>
    <property type="project" value="UniProtKB-KW"/>
</dbReference>
<dbReference type="GO" id="GO:0006508">
    <property type="term" value="P:proteolysis"/>
    <property type="evidence" value="ECO:0007669"/>
    <property type="project" value="UniProtKB-KW"/>
</dbReference>
<feature type="disulfide bond" evidence="6">
    <location>
        <begin position="137"/>
        <end position="141"/>
    </location>
</feature>
<evidence type="ECO:0000313" key="11">
    <source>
        <dbReference type="Proteomes" id="UP001163846"/>
    </source>
</evidence>
<dbReference type="PANTHER" id="PTHR47966:SF57">
    <property type="entry name" value="PEPTIDASE A1 DOMAIN-CONTAINING PROTEIN"/>
    <property type="match status" value="1"/>
</dbReference>
<dbReference type="InterPro" id="IPR001461">
    <property type="entry name" value="Aspartic_peptidase_A1"/>
</dbReference>
<feature type="domain" description="Peptidase A1" evidence="9">
    <location>
        <begin position="106"/>
        <end position="413"/>
    </location>
</feature>
<dbReference type="Pfam" id="PF00026">
    <property type="entry name" value="Asp"/>
    <property type="match status" value="1"/>
</dbReference>
<dbReference type="PROSITE" id="PS51767">
    <property type="entry name" value="PEPTIDASE_A1"/>
    <property type="match status" value="1"/>
</dbReference>
<dbReference type="SUPFAM" id="SSF50630">
    <property type="entry name" value="Acid proteases"/>
    <property type="match status" value="1"/>
</dbReference>
<evidence type="ECO:0000256" key="6">
    <source>
        <dbReference type="PIRSR" id="PIRSR601461-2"/>
    </source>
</evidence>
<keyword evidence="11" id="KW-1185">Reference proteome</keyword>
<organism evidence="10 11">
    <name type="scientific">Lentinula raphanica</name>
    <dbReference type="NCBI Taxonomy" id="153919"/>
    <lineage>
        <taxon>Eukaryota</taxon>
        <taxon>Fungi</taxon>
        <taxon>Dikarya</taxon>
        <taxon>Basidiomycota</taxon>
        <taxon>Agaricomycotina</taxon>
        <taxon>Agaricomycetes</taxon>
        <taxon>Agaricomycetidae</taxon>
        <taxon>Agaricales</taxon>
        <taxon>Marasmiineae</taxon>
        <taxon>Omphalotaceae</taxon>
        <taxon>Lentinula</taxon>
    </lineage>
</organism>
<keyword evidence="3 7" id="KW-0064">Aspartyl protease</keyword>
<protein>
    <submittedName>
        <fullName evidence="10">Acid protease</fullName>
    </submittedName>
</protein>
<comment type="caution">
    <text evidence="10">The sequence shown here is derived from an EMBL/GenBank/DDBJ whole genome shotgun (WGS) entry which is preliminary data.</text>
</comment>
<evidence type="ECO:0000259" key="9">
    <source>
        <dbReference type="PROSITE" id="PS51767"/>
    </source>
</evidence>
<dbReference type="AlphaFoldDB" id="A0AA38UHE6"/>
<keyword evidence="4 7" id="KW-0378">Hydrolase</keyword>
<evidence type="ECO:0000256" key="1">
    <source>
        <dbReference type="ARBA" id="ARBA00007447"/>
    </source>
</evidence>
<dbReference type="CDD" id="cd05471">
    <property type="entry name" value="pepsin_like"/>
    <property type="match status" value="1"/>
</dbReference>
<evidence type="ECO:0000256" key="7">
    <source>
        <dbReference type="RuleBase" id="RU000454"/>
    </source>
</evidence>
<feature type="region of interest" description="Disordered" evidence="8">
    <location>
        <begin position="66"/>
        <end position="102"/>
    </location>
</feature>
<accession>A0AA38UHE6</accession>
<name>A0AA38UHE6_9AGAR</name>
<dbReference type="FunFam" id="2.40.70.10:FF:000115">
    <property type="entry name" value="Lysosomal aspartic protease"/>
    <property type="match status" value="1"/>
</dbReference>